<keyword evidence="8" id="KW-0997">Cell inner membrane</keyword>
<dbReference type="Proteomes" id="UP000245909">
    <property type="component" value="Unassembled WGS sequence"/>
</dbReference>
<dbReference type="GO" id="GO:0005886">
    <property type="term" value="C:plasma membrane"/>
    <property type="evidence" value="ECO:0007669"/>
    <property type="project" value="UniProtKB-SubCell"/>
</dbReference>
<dbReference type="InterPro" id="IPR026034">
    <property type="entry name" value="MreD_proteobac"/>
</dbReference>
<dbReference type="PANTHER" id="PTHR37484">
    <property type="entry name" value="ROD SHAPE-DETERMINING PROTEIN MRED"/>
    <property type="match status" value="1"/>
</dbReference>
<dbReference type="InterPro" id="IPR007227">
    <property type="entry name" value="Cell_shape_determining_MreD"/>
</dbReference>
<feature type="transmembrane region" description="Helical" evidence="9">
    <location>
        <begin position="105"/>
        <end position="129"/>
    </location>
</feature>
<evidence type="ECO:0000256" key="1">
    <source>
        <dbReference type="ARBA" id="ARBA00004651"/>
    </source>
</evidence>
<dbReference type="NCBIfam" id="TIGR03426">
    <property type="entry name" value="shape_MreD"/>
    <property type="match status" value="1"/>
</dbReference>
<dbReference type="Pfam" id="PF04093">
    <property type="entry name" value="MreD"/>
    <property type="match status" value="1"/>
</dbReference>
<dbReference type="GO" id="GO:0008360">
    <property type="term" value="P:regulation of cell shape"/>
    <property type="evidence" value="ECO:0007669"/>
    <property type="project" value="UniProtKB-UniRule"/>
</dbReference>
<name>A0A2U0TGP6_9PAST</name>
<keyword evidence="7 8" id="KW-0472">Membrane</keyword>
<feature type="transmembrane region" description="Helical" evidence="9">
    <location>
        <begin position="60"/>
        <end position="84"/>
    </location>
</feature>
<feature type="transmembrane region" description="Helical" evidence="9">
    <location>
        <begin position="6"/>
        <end position="25"/>
    </location>
</feature>
<dbReference type="EMBL" id="QENU01000001">
    <property type="protein sequence ID" value="PVX42795.1"/>
    <property type="molecule type" value="Genomic_DNA"/>
</dbReference>
<keyword evidence="6 9" id="KW-1133">Transmembrane helix</keyword>
<keyword evidence="3 8" id="KW-1003">Cell membrane</keyword>
<accession>A0A2U0TGP6</accession>
<reference evidence="10 11" key="1">
    <citation type="submission" date="2018-05" db="EMBL/GenBank/DDBJ databases">
        <title>Genomic Encyclopedia of Type Strains, Phase IV (KMG-IV): sequencing the most valuable type-strain genomes for metagenomic binning, comparative biology and taxonomic classification.</title>
        <authorList>
            <person name="Goeker M."/>
        </authorList>
    </citation>
    <scope>NUCLEOTIDE SEQUENCE [LARGE SCALE GENOMIC DNA]</scope>
    <source>
        <strain evidence="10 11">DSM 22999</strain>
    </source>
</reference>
<evidence type="ECO:0000256" key="5">
    <source>
        <dbReference type="ARBA" id="ARBA00022960"/>
    </source>
</evidence>
<comment type="subcellular location">
    <subcellularLocation>
        <location evidence="8">Cell inner membrane</location>
    </subcellularLocation>
    <subcellularLocation>
        <location evidence="1">Cell membrane</location>
        <topology evidence="1">Multi-pass membrane protein</topology>
    </subcellularLocation>
</comment>
<proteinExistence type="inferred from homology"/>
<evidence type="ECO:0000256" key="4">
    <source>
        <dbReference type="ARBA" id="ARBA00022692"/>
    </source>
</evidence>
<protein>
    <recommendedName>
        <fullName evidence="8">Rod shape-determining protein MreD</fullName>
    </recommendedName>
</protein>
<keyword evidence="11" id="KW-1185">Reference proteome</keyword>
<evidence type="ECO:0000256" key="9">
    <source>
        <dbReference type="SAM" id="Phobius"/>
    </source>
</evidence>
<evidence type="ECO:0000256" key="8">
    <source>
        <dbReference type="PIRNR" id="PIRNR018472"/>
    </source>
</evidence>
<feature type="transmembrane region" description="Helical" evidence="9">
    <location>
        <begin position="37"/>
        <end position="54"/>
    </location>
</feature>
<dbReference type="PANTHER" id="PTHR37484:SF1">
    <property type="entry name" value="ROD SHAPE-DETERMINING PROTEIN MRED"/>
    <property type="match status" value="1"/>
</dbReference>
<keyword evidence="5 8" id="KW-0133">Cell shape</keyword>
<evidence type="ECO:0000256" key="7">
    <source>
        <dbReference type="ARBA" id="ARBA00023136"/>
    </source>
</evidence>
<dbReference type="PIRSF" id="PIRSF018472">
    <property type="entry name" value="MreD_proteobac"/>
    <property type="match status" value="1"/>
</dbReference>
<comment type="function">
    <text evidence="8">Involved in formation of the rod shape of the cell. May also contribute to regulation of formation of penicillin-binding proteins.</text>
</comment>
<evidence type="ECO:0000256" key="6">
    <source>
        <dbReference type="ARBA" id="ARBA00022989"/>
    </source>
</evidence>
<evidence type="ECO:0000256" key="2">
    <source>
        <dbReference type="ARBA" id="ARBA00007776"/>
    </source>
</evidence>
<dbReference type="RefSeq" id="WP_116630904.1">
    <property type="nucleotide sequence ID" value="NZ_QENU01000001.1"/>
</dbReference>
<keyword evidence="4 9" id="KW-0812">Transmembrane</keyword>
<dbReference type="OrthoDB" id="6647425at2"/>
<feature type="transmembrane region" description="Helical" evidence="9">
    <location>
        <begin position="135"/>
        <end position="152"/>
    </location>
</feature>
<evidence type="ECO:0000256" key="3">
    <source>
        <dbReference type="ARBA" id="ARBA00022475"/>
    </source>
</evidence>
<comment type="caution">
    <text evidence="10">The sequence shown here is derived from an EMBL/GenBank/DDBJ whole genome shotgun (WGS) entry which is preliminary data.</text>
</comment>
<sequence length="163" mass="18450">MNGRFFIQLLGLAAIFIIALVLEIAPWPTGFQSFKPAWLVLVLTYWILALPTKINVGTAFVLGIIWDLVIGSILGVHGLVLSVLAYVLARYNQILSNLSLWQQSLLMIICIFTIRLAIFLVELFIHNAAFNWQEIFGAVISGILWPWMFLLLRRVQRQLGLNA</sequence>
<organism evidence="10 11">
    <name type="scientific">Alitibacter langaaensis DSM 22999</name>
    <dbReference type="NCBI Taxonomy" id="1122935"/>
    <lineage>
        <taxon>Bacteria</taxon>
        <taxon>Pseudomonadati</taxon>
        <taxon>Pseudomonadota</taxon>
        <taxon>Gammaproteobacteria</taxon>
        <taxon>Pasteurellales</taxon>
        <taxon>Pasteurellaceae</taxon>
        <taxon>Alitibacter</taxon>
    </lineage>
</organism>
<gene>
    <name evidence="10" type="ORF">C8D76_101123</name>
</gene>
<evidence type="ECO:0000313" key="10">
    <source>
        <dbReference type="EMBL" id="PVX42795.1"/>
    </source>
</evidence>
<comment type="similarity">
    <text evidence="2 8">Belongs to the MreD family.</text>
</comment>
<evidence type="ECO:0000313" key="11">
    <source>
        <dbReference type="Proteomes" id="UP000245909"/>
    </source>
</evidence>
<dbReference type="AlphaFoldDB" id="A0A2U0TGP6"/>